<proteinExistence type="predicted"/>
<dbReference type="InterPro" id="IPR015683">
    <property type="entry name" value="Ionotropic_Glu_rcpt"/>
</dbReference>
<protein>
    <recommendedName>
        <fullName evidence="2">Receptor ligand binding region domain-containing protein</fullName>
    </recommendedName>
</protein>
<dbReference type="AlphaFoldDB" id="M8BXL4"/>
<accession>M8BXL4</accession>
<organism evidence="1">
    <name type="scientific">Aegilops tauschii</name>
    <name type="common">Tausch's goatgrass</name>
    <name type="synonym">Aegilops squarrosa</name>
    <dbReference type="NCBI Taxonomy" id="37682"/>
    <lineage>
        <taxon>Eukaryota</taxon>
        <taxon>Viridiplantae</taxon>
        <taxon>Streptophyta</taxon>
        <taxon>Embryophyta</taxon>
        <taxon>Tracheophyta</taxon>
        <taxon>Spermatophyta</taxon>
        <taxon>Magnoliopsida</taxon>
        <taxon>Liliopsida</taxon>
        <taxon>Poales</taxon>
        <taxon>Poaceae</taxon>
        <taxon>BOP clade</taxon>
        <taxon>Pooideae</taxon>
        <taxon>Triticodae</taxon>
        <taxon>Triticeae</taxon>
        <taxon>Triticinae</taxon>
        <taxon>Aegilops</taxon>
    </lineage>
</organism>
<evidence type="ECO:0008006" key="2">
    <source>
        <dbReference type="Google" id="ProtNLM"/>
    </source>
</evidence>
<dbReference type="PANTHER" id="PTHR34836">
    <property type="entry name" value="OS06G0188250 PROTEIN"/>
    <property type="match status" value="1"/>
</dbReference>
<dbReference type="EnsemblPlants" id="EMT26699">
    <property type="protein sequence ID" value="EMT26699"/>
    <property type="gene ID" value="F775_15265"/>
</dbReference>
<dbReference type="PANTHER" id="PTHR34836:SF1">
    <property type="entry name" value="OS09G0428600 PROTEIN"/>
    <property type="match status" value="1"/>
</dbReference>
<reference evidence="1" key="1">
    <citation type="submission" date="2015-06" db="UniProtKB">
        <authorList>
            <consortium name="EnsemblPlants"/>
        </authorList>
    </citation>
    <scope>IDENTIFICATION</scope>
</reference>
<evidence type="ECO:0000313" key="1">
    <source>
        <dbReference type="EnsemblPlants" id="EMT26699"/>
    </source>
</evidence>
<name>M8BXL4_AEGTA</name>
<sequence length="100" mass="10777">MEKARRAMFFLLLLIADFSVAQDTAGEADEFHVGVILDLGSLVGKVARTSVLLAAQDFYTVHRNYSTKLVLHVVDSAGSDVQAASAVVILSTNLVKLEEV</sequence>